<keyword evidence="1 3" id="KW-0808">Transferase</keyword>
<dbReference type="InterPro" id="IPR001307">
    <property type="entry name" value="Thiosulphate_STrfase_CS"/>
</dbReference>
<dbReference type="InterPro" id="IPR045078">
    <property type="entry name" value="TST/MPST-like"/>
</dbReference>
<dbReference type="SMART" id="SM00450">
    <property type="entry name" value="RHOD"/>
    <property type="match status" value="2"/>
</dbReference>
<dbReference type="CDD" id="cd01448">
    <property type="entry name" value="TST_Repeat_1"/>
    <property type="match status" value="1"/>
</dbReference>
<dbReference type="SUPFAM" id="SSF52821">
    <property type="entry name" value="Rhodanese/Cell cycle control phosphatase"/>
    <property type="match status" value="2"/>
</dbReference>
<organism evidence="5 6">
    <name type="scientific">Novosphingobium rhizovicinum</name>
    <dbReference type="NCBI Taxonomy" id="3228928"/>
    <lineage>
        <taxon>Bacteria</taxon>
        <taxon>Pseudomonadati</taxon>
        <taxon>Pseudomonadota</taxon>
        <taxon>Alphaproteobacteria</taxon>
        <taxon>Sphingomonadales</taxon>
        <taxon>Sphingomonadaceae</taxon>
        <taxon>Novosphingobium</taxon>
    </lineage>
</organism>
<dbReference type="PROSITE" id="PS50206">
    <property type="entry name" value="RHODANESE_3"/>
    <property type="match status" value="2"/>
</dbReference>
<dbReference type="GO" id="GO:0016740">
    <property type="term" value="F:transferase activity"/>
    <property type="evidence" value="ECO:0007669"/>
    <property type="project" value="UniProtKB-KW"/>
</dbReference>
<evidence type="ECO:0000259" key="4">
    <source>
        <dbReference type="PROSITE" id="PS50206"/>
    </source>
</evidence>
<dbReference type="EMBL" id="JBFNXR010000021">
    <property type="protein sequence ID" value="MEW9854931.1"/>
    <property type="molecule type" value="Genomic_DNA"/>
</dbReference>
<name>A0ABV3RA19_9SPHN</name>
<dbReference type="InterPro" id="IPR001763">
    <property type="entry name" value="Rhodanese-like_dom"/>
</dbReference>
<dbReference type="Proteomes" id="UP001556118">
    <property type="component" value="Unassembled WGS sequence"/>
</dbReference>
<dbReference type="PANTHER" id="PTHR11364:SF27">
    <property type="entry name" value="SULFURTRANSFERASE"/>
    <property type="match status" value="1"/>
</dbReference>
<dbReference type="RefSeq" id="WP_367771762.1">
    <property type="nucleotide sequence ID" value="NZ_JBFNXR010000021.1"/>
</dbReference>
<dbReference type="PROSITE" id="PS00683">
    <property type="entry name" value="RHODANESE_2"/>
    <property type="match status" value="1"/>
</dbReference>
<evidence type="ECO:0000256" key="3">
    <source>
        <dbReference type="RuleBase" id="RU000507"/>
    </source>
</evidence>
<dbReference type="Gene3D" id="3.40.250.10">
    <property type="entry name" value="Rhodanese-like domain"/>
    <property type="match status" value="2"/>
</dbReference>
<evidence type="ECO:0000256" key="1">
    <source>
        <dbReference type="ARBA" id="ARBA00022679"/>
    </source>
</evidence>
<gene>
    <name evidence="5" type="ORF">ABUH87_07025</name>
</gene>
<proteinExistence type="predicted"/>
<reference evidence="5 6" key="1">
    <citation type="submission" date="2024-06" db="EMBL/GenBank/DDBJ databases">
        <title>Novosphingobium rhizovicinus M1R2S20.</title>
        <authorList>
            <person name="Sun J.-Q."/>
        </authorList>
    </citation>
    <scope>NUCLEOTIDE SEQUENCE [LARGE SCALE GENOMIC DNA]</scope>
    <source>
        <strain evidence="5 6">M1R2S20</strain>
    </source>
</reference>
<accession>A0ABV3RA19</accession>
<dbReference type="InterPro" id="IPR036873">
    <property type="entry name" value="Rhodanese-like_dom_sf"/>
</dbReference>
<dbReference type="PROSITE" id="PS00380">
    <property type="entry name" value="RHODANESE_1"/>
    <property type="match status" value="1"/>
</dbReference>
<dbReference type="PANTHER" id="PTHR11364">
    <property type="entry name" value="THIOSULFATE SULFERTANSFERASE"/>
    <property type="match status" value="1"/>
</dbReference>
<dbReference type="Pfam" id="PF00581">
    <property type="entry name" value="Rhodanese"/>
    <property type="match status" value="2"/>
</dbReference>
<feature type="domain" description="Rhodanese" evidence="4">
    <location>
        <begin position="173"/>
        <end position="286"/>
    </location>
</feature>
<sequence length="289" mass="31042">MARSKDYETIVSVEALRDLVVEGSALLLIDCGFDLTDPEQGRKSYFEGHLPGARHIDLEKDMSGAANGKNGRHPLPARTAFAATMRHLGMRGDMQVIAYDNSGGIYAARFWWMLRWLGHSAVAVLDGGKQVWIEAGLPLESGEPVPAPQGDVIPGAVLVGEPVGADELMANLESGELQVIDARDGRRFAGEPHALDSVPGHIPGATNRFYRDNLDEVGRFRSPVELAGEFRTALAGKSPDRSILQCGSGVTACHNALAMELAGMKGARLYPGSWSEWTSDPARPVAKEG</sequence>
<comment type="caution">
    <text evidence="5">The sequence shown here is derived from an EMBL/GenBank/DDBJ whole genome shotgun (WGS) entry which is preliminary data.</text>
</comment>
<protein>
    <recommendedName>
        <fullName evidence="3">Sulfurtransferase</fullName>
    </recommendedName>
</protein>
<keyword evidence="2" id="KW-0677">Repeat</keyword>
<dbReference type="CDD" id="cd01449">
    <property type="entry name" value="TST_Repeat_2"/>
    <property type="match status" value="1"/>
</dbReference>
<evidence type="ECO:0000313" key="6">
    <source>
        <dbReference type="Proteomes" id="UP001556118"/>
    </source>
</evidence>
<evidence type="ECO:0000256" key="2">
    <source>
        <dbReference type="ARBA" id="ARBA00022737"/>
    </source>
</evidence>
<evidence type="ECO:0000313" key="5">
    <source>
        <dbReference type="EMBL" id="MEW9854931.1"/>
    </source>
</evidence>
<keyword evidence="6" id="KW-1185">Reference proteome</keyword>
<feature type="domain" description="Rhodanese" evidence="4">
    <location>
        <begin position="22"/>
        <end position="141"/>
    </location>
</feature>